<keyword evidence="2" id="KW-1185">Reference proteome</keyword>
<dbReference type="EMBL" id="FORX01000025">
    <property type="protein sequence ID" value="SFK44744.1"/>
    <property type="molecule type" value="Genomic_DNA"/>
</dbReference>
<dbReference type="InterPro" id="IPR025500">
    <property type="entry name" value="DUF4390"/>
</dbReference>
<evidence type="ECO:0008006" key="3">
    <source>
        <dbReference type="Google" id="ProtNLM"/>
    </source>
</evidence>
<dbReference type="Pfam" id="PF14334">
    <property type="entry name" value="DUF4390"/>
    <property type="match status" value="1"/>
</dbReference>
<name>A0A1I3ZL09_9BACT</name>
<dbReference type="STRING" id="52560.SAMN04488082_12530"/>
<dbReference type="AlphaFoldDB" id="A0A1I3ZL09"/>
<gene>
    <name evidence="1" type="ORF">SAMN04488082_12530</name>
</gene>
<proteinExistence type="predicted"/>
<protein>
    <recommendedName>
        <fullName evidence="3">DUF4390 domain-containing protein</fullName>
    </recommendedName>
</protein>
<dbReference type="Proteomes" id="UP000198635">
    <property type="component" value="Unassembled WGS sequence"/>
</dbReference>
<accession>A0A1I3ZL09</accession>
<evidence type="ECO:0000313" key="1">
    <source>
        <dbReference type="EMBL" id="SFK44744.1"/>
    </source>
</evidence>
<organism evidence="1 2">
    <name type="scientific">Desulfomicrobium apsheronum</name>
    <dbReference type="NCBI Taxonomy" id="52560"/>
    <lineage>
        <taxon>Bacteria</taxon>
        <taxon>Pseudomonadati</taxon>
        <taxon>Thermodesulfobacteriota</taxon>
        <taxon>Desulfovibrionia</taxon>
        <taxon>Desulfovibrionales</taxon>
        <taxon>Desulfomicrobiaceae</taxon>
        <taxon>Desulfomicrobium</taxon>
    </lineage>
</organism>
<reference evidence="2" key="1">
    <citation type="submission" date="2016-10" db="EMBL/GenBank/DDBJ databases">
        <authorList>
            <person name="Varghese N."/>
            <person name="Submissions S."/>
        </authorList>
    </citation>
    <scope>NUCLEOTIDE SEQUENCE [LARGE SCALE GENOMIC DNA]</scope>
    <source>
        <strain evidence="2">DSM 5918</strain>
    </source>
</reference>
<sequence length="188" mass="21079">MQKFRILIIIGLALTLNLFSASVLRADSIALTDLGVDNAQGSVSVGFSVVINEMAPLMEALQNGGQYEVRCSGKLYKRRLGFWDAFLAEAEYSCTVASKPIARECVVTDHRGTHTLEFTGLEEELNRFWSRLSLPMGSWDAIERGQAYRVVLTFSVTRTNVPGWVSKPLFFVSWDLVPEVVYVLDFDF</sequence>
<evidence type="ECO:0000313" key="2">
    <source>
        <dbReference type="Proteomes" id="UP000198635"/>
    </source>
</evidence>
<dbReference type="OrthoDB" id="5470580at2"/>